<evidence type="ECO:0000259" key="11">
    <source>
        <dbReference type="PROSITE" id="PS50056"/>
    </source>
</evidence>
<evidence type="ECO:0000256" key="6">
    <source>
        <dbReference type="ARBA" id="ARBA00022912"/>
    </source>
</evidence>
<feature type="region of interest" description="Disordered" evidence="8">
    <location>
        <begin position="1122"/>
        <end position="1214"/>
    </location>
</feature>
<dbReference type="PROSITE" id="PS00661">
    <property type="entry name" value="FERM_2"/>
    <property type="match status" value="1"/>
</dbReference>
<dbReference type="GO" id="GO:0004725">
    <property type="term" value="F:protein tyrosine phosphatase activity"/>
    <property type="evidence" value="ECO:0007669"/>
    <property type="project" value="UniProtKB-EC"/>
</dbReference>
<dbReference type="EC" id="3.1.3.48" evidence="3"/>
<feature type="domain" description="DOMON" evidence="14">
    <location>
        <begin position="1575"/>
        <end position="1690"/>
    </location>
</feature>
<keyword evidence="9" id="KW-0812">Transmembrane</keyword>
<dbReference type="SMART" id="SM00664">
    <property type="entry name" value="DoH"/>
    <property type="match status" value="1"/>
</dbReference>
<dbReference type="InterPro" id="IPR019749">
    <property type="entry name" value="Band_41_domain"/>
</dbReference>
<dbReference type="Gene3D" id="1.20.80.10">
    <property type="match status" value="1"/>
</dbReference>
<protein>
    <recommendedName>
        <fullName evidence="3">protein-tyrosine-phosphatase</fullName>
        <ecNumber evidence="3">3.1.3.48</ecNumber>
    </recommendedName>
</protein>
<dbReference type="FunFam" id="2.30.42.10:FF:000045">
    <property type="entry name" value="Tyrosine-protein phosphatase non-receptor type"/>
    <property type="match status" value="1"/>
</dbReference>
<dbReference type="InterPro" id="IPR000299">
    <property type="entry name" value="FERM_domain"/>
</dbReference>
<feature type="domain" description="FERM" evidence="12">
    <location>
        <begin position="1"/>
        <end position="253"/>
    </location>
</feature>
<dbReference type="GO" id="GO:0005856">
    <property type="term" value="C:cytoskeleton"/>
    <property type="evidence" value="ECO:0007669"/>
    <property type="project" value="UniProtKB-SubCell"/>
</dbReference>
<evidence type="ECO:0000256" key="7">
    <source>
        <dbReference type="ARBA" id="ARBA00023212"/>
    </source>
</evidence>
<dbReference type="CDD" id="cd14473">
    <property type="entry name" value="FERM_B-lobe"/>
    <property type="match status" value="2"/>
</dbReference>
<dbReference type="FunFam" id="3.10.20.90:FF:000024">
    <property type="entry name" value="Erythrocyte membrane protein band 4.1-like 5"/>
    <property type="match status" value="1"/>
</dbReference>
<feature type="compositionally biased region" description="Low complexity" evidence="8">
    <location>
        <begin position="828"/>
        <end position="837"/>
    </location>
</feature>
<evidence type="ECO:0000259" key="12">
    <source>
        <dbReference type="PROSITE" id="PS50057"/>
    </source>
</evidence>
<dbReference type="GO" id="GO:0009898">
    <property type="term" value="C:cytoplasmic side of plasma membrane"/>
    <property type="evidence" value="ECO:0007669"/>
    <property type="project" value="TreeGrafter"/>
</dbReference>
<feature type="region of interest" description="Disordered" evidence="8">
    <location>
        <begin position="1481"/>
        <end position="1515"/>
    </location>
</feature>
<evidence type="ECO:0000256" key="3">
    <source>
        <dbReference type="ARBA" id="ARBA00013064"/>
    </source>
</evidence>
<dbReference type="SMART" id="SM00194">
    <property type="entry name" value="PTPc"/>
    <property type="match status" value="1"/>
</dbReference>
<dbReference type="InterPro" id="IPR000242">
    <property type="entry name" value="PTP_cat"/>
</dbReference>
<feature type="region of interest" description="Disordered" evidence="8">
    <location>
        <begin position="774"/>
        <end position="837"/>
    </location>
</feature>
<organism evidence="15 16">
    <name type="scientific">Sciurus carolinensis</name>
    <name type="common">Eastern gray squirrel</name>
    <dbReference type="NCBI Taxonomy" id="30640"/>
    <lineage>
        <taxon>Eukaryota</taxon>
        <taxon>Metazoa</taxon>
        <taxon>Chordata</taxon>
        <taxon>Craniata</taxon>
        <taxon>Vertebrata</taxon>
        <taxon>Euteleostomi</taxon>
        <taxon>Mammalia</taxon>
        <taxon>Eutheria</taxon>
        <taxon>Euarchontoglires</taxon>
        <taxon>Glires</taxon>
        <taxon>Rodentia</taxon>
        <taxon>Sciuromorpha</taxon>
        <taxon>Sciuridae</taxon>
        <taxon>Sciurinae</taxon>
        <taxon>Sciurini</taxon>
        <taxon>Sciurus</taxon>
    </lineage>
</organism>
<keyword evidence="9" id="KW-1133">Transmembrane helix</keyword>
<keyword evidence="9" id="KW-0472">Membrane</keyword>
<evidence type="ECO:0000256" key="2">
    <source>
        <dbReference type="ARBA" id="ARBA00009649"/>
    </source>
</evidence>
<dbReference type="Proteomes" id="UP001166674">
    <property type="component" value="Unassembled WGS sequence"/>
</dbReference>
<keyword evidence="5" id="KW-0378">Hydrolase</keyword>
<feature type="compositionally biased region" description="Low complexity" evidence="8">
    <location>
        <begin position="1199"/>
        <end position="1213"/>
    </location>
</feature>
<keyword evidence="7" id="KW-0206">Cytoskeleton</keyword>
<dbReference type="InterPro" id="IPR014847">
    <property type="entry name" value="FA"/>
</dbReference>
<feature type="compositionally biased region" description="Basic and acidic residues" evidence="8">
    <location>
        <begin position="1502"/>
        <end position="1515"/>
    </location>
</feature>
<dbReference type="InterPro" id="IPR011993">
    <property type="entry name" value="PH-like_dom_sf"/>
</dbReference>
<dbReference type="InterPro" id="IPR041783">
    <property type="entry name" value="PTPN3/4_FERM_C"/>
</dbReference>
<proteinExistence type="inferred from homology"/>
<evidence type="ECO:0000256" key="9">
    <source>
        <dbReference type="SAM" id="Phobius"/>
    </source>
</evidence>
<evidence type="ECO:0000256" key="5">
    <source>
        <dbReference type="ARBA" id="ARBA00022801"/>
    </source>
</evidence>
<evidence type="ECO:0000259" key="10">
    <source>
        <dbReference type="PROSITE" id="PS50055"/>
    </source>
</evidence>
<dbReference type="Pfam" id="PF03351">
    <property type="entry name" value="DOMON"/>
    <property type="match status" value="1"/>
</dbReference>
<dbReference type="PROSITE" id="PS50106">
    <property type="entry name" value="PDZ"/>
    <property type="match status" value="1"/>
</dbReference>
<feature type="compositionally biased region" description="Basic residues" evidence="8">
    <location>
        <begin position="1171"/>
        <end position="1183"/>
    </location>
</feature>
<dbReference type="SMART" id="SM00228">
    <property type="entry name" value="PDZ"/>
    <property type="match status" value="1"/>
</dbReference>
<feature type="compositionally biased region" description="Basic residues" evidence="8">
    <location>
        <begin position="323"/>
        <end position="334"/>
    </location>
</feature>
<gene>
    <name evidence="15" type="ORF">SUZIE_103865</name>
</gene>
<dbReference type="PROSITE" id="PS50056">
    <property type="entry name" value="TYR_PHOSPHATASE_2"/>
    <property type="match status" value="1"/>
</dbReference>
<dbReference type="CDD" id="cd06706">
    <property type="entry name" value="PDZ_PTPN3-4-like"/>
    <property type="match status" value="1"/>
</dbReference>
<comment type="subcellular location">
    <subcellularLocation>
        <location evidence="1">Cytoplasm</location>
        <location evidence="1">Cytoskeleton</location>
    </subcellularLocation>
</comment>
<comment type="caution">
    <text evidence="15">The sequence shown here is derived from an EMBL/GenBank/DDBJ whole genome shotgun (WGS) entry which is preliminary data.</text>
</comment>
<evidence type="ECO:0000256" key="4">
    <source>
        <dbReference type="ARBA" id="ARBA00022490"/>
    </source>
</evidence>
<feature type="compositionally biased region" description="Low complexity" evidence="8">
    <location>
        <begin position="1330"/>
        <end position="1345"/>
    </location>
</feature>
<keyword evidence="16" id="KW-1185">Reference proteome</keyword>
<dbReference type="InterPro" id="IPR016130">
    <property type="entry name" value="Tyr_Pase_AS"/>
</dbReference>
<dbReference type="SUPFAM" id="SSF50156">
    <property type="entry name" value="PDZ domain-like"/>
    <property type="match status" value="1"/>
</dbReference>
<feature type="compositionally biased region" description="Basic residues" evidence="8">
    <location>
        <begin position="781"/>
        <end position="797"/>
    </location>
</feature>
<dbReference type="Gene3D" id="2.30.42.10">
    <property type="match status" value="1"/>
</dbReference>
<dbReference type="SMART" id="SM00295">
    <property type="entry name" value="B41"/>
    <property type="match status" value="2"/>
</dbReference>
<dbReference type="PROSITE" id="PS00383">
    <property type="entry name" value="TYR_PHOSPHATASE_1"/>
    <property type="match status" value="1"/>
</dbReference>
<feature type="compositionally biased region" description="Polar residues" evidence="8">
    <location>
        <begin position="1356"/>
        <end position="1370"/>
    </location>
</feature>
<dbReference type="PROSITE" id="PS50055">
    <property type="entry name" value="TYR_PHOSPHATASE_PTP"/>
    <property type="match status" value="1"/>
</dbReference>
<keyword evidence="6" id="KW-0904">Protein phosphatase</keyword>
<dbReference type="InterPro" id="IPR035963">
    <property type="entry name" value="FERM_2"/>
</dbReference>
<evidence type="ECO:0000259" key="14">
    <source>
        <dbReference type="PROSITE" id="PS50836"/>
    </source>
</evidence>
<feature type="transmembrane region" description="Helical" evidence="9">
    <location>
        <begin position="1728"/>
        <end position="1746"/>
    </location>
</feature>
<dbReference type="InterPro" id="IPR029021">
    <property type="entry name" value="Prot-tyrosine_phosphatase-like"/>
</dbReference>
<dbReference type="Gene3D" id="3.10.20.90">
    <property type="entry name" value="Phosphatidylinositol 3-kinase Catalytic Subunit, Chain A, domain 1"/>
    <property type="match status" value="2"/>
</dbReference>
<dbReference type="PROSITE" id="PS50836">
    <property type="entry name" value="DOMON"/>
    <property type="match status" value="1"/>
</dbReference>
<dbReference type="PROSITE" id="PS50057">
    <property type="entry name" value="FERM_3"/>
    <property type="match status" value="1"/>
</dbReference>
<dbReference type="InterPro" id="IPR018979">
    <property type="entry name" value="FERM_N"/>
</dbReference>
<feature type="domain" description="PDZ" evidence="13">
    <location>
        <begin position="451"/>
        <end position="523"/>
    </location>
</feature>
<dbReference type="CDD" id="cd09628">
    <property type="entry name" value="DOMON_SDR_2_like"/>
    <property type="match status" value="1"/>
</dbReference>
<dbReference type="CDD" id="cd13189">
    <property type="entry name" value="FERM_C_PTPN4_PTPN3_like"/>
    <property type="match status" value="1"/>
</dbReference>
<feature type="region of interest" description="Disordered" evidence="8">
    <location>
        <begin position="304"/>
        <end position="341"/>
    </location>
</feature>
<dbReference type="InterPro" id="IPR019748">
    <property type="entry name" value="FERM_central"/>
</dbReference>
<dbReference type="InterPro" id="IPR036034">
    <property type="entry name" value="PDZ_sf"/>
</dbReference>
<feature type="region of interest" description="Disordered" evidence="8">
    <location>
        <begin position="1310"/>
        <end position="1394"/>
    </location>
</feature>
<dbReference type="SUPFAM" id="SSF52799">
    <property type="entry name" value="(Phosphotyrosine protein) phosphatases II"/>
    <property type="match status" value="1"/>
</dbReference>
<dbReference type="Pfam" id="PF08736">
    <property type="entry name" value="FA"/>
    <property type="match status" value="1"/>
</dbReference>
<dbReference type="SUPFAM" id="SSF47031">
    <property type="entry name" value="Second domain of FERM"/>
    <property type="match status" value="1"/>
</dbReference>
<feature type="compositionally biased region" description="Low complexity" evidence="8">
    <location>
        <begin position="395"/>
        <end position="411"/>
    </location>
</feature>
<reference evidence="15" key="1">
    <citation type="submission" date="2020-03" db="EMBL/GenBank/DDBJ databases">
        <title>Studies in the Genomics of Life Span.</title>
        <authorList>
            <person name="Glass D."/>
        </authorList>
    </citation>
    <scope>NUCLEOTIDE SEQUENCE</scope>
    <source>
        <strain evidence="15">SUZIE</strain>
        <tissue evidence="15">Muscle</tissue>
    </source>
</reference>
<dbReference type="Pfam" id="PF09380">
    <property type="entry name" value="FERM_C"/>
    <property type="match status" value="2"/>
</dbReference>
<evidence type="ECO:0000313" key="16">
    <source>
        <dbReference type="Proteomes" id="UP001166674"/>
    </source>
</evidence>
<evidence type="ECO:0000313" key="15">
    <source>
        <dbReference type="EMBL" id="MBZ3869623.1"/>
    </source>
</evidence>
<dbReference type="Pfam" id="PF09379">
    <property type="entry name" value="FERM_N"/>
    <property type="match status" value="2"/>
</dbReference>
<dbReference type="GO" id="GO:0005737">
    <property type="term" value="C:cytoplasm"/>
    <property type="evidence" value="ECO:0007669"/>
    <property type="project" value="TreeGrafter"/>
</dbReference>
<dbReference type="InterPro" id="IPR003595">
    <property type="entry name" value="Tyr_Pase_cat"/>
</dbReference>
<dbReference type="PANTHER" id="PTHR45706:SF5">
    <property type="entry name" value="TYROSINE-PROTEIN PHOSPHATASE NON-RECEPTOR TYPE 3"/>
    <property type="match status" value="1"/>
</dbReference>
<dbReference type="FunFam" id="2.30.29.30:FF:000002">
    <property type="entry name" value="Band 4.1-like protein 5 isoform 1"/>
    <property type="match status" value="1"/>
</dbReference>
<dbReference type="Pfam" id="PF00102">
    <property type="entry name" value="Y_phosphatase"/>
    <property type="match status" value="1"/>
</dbReference>
<dbReference type="InterPro" id="IPR019747">
    <property type="entry name" value="FERM_CS"/>
</dbReference>
<dbReference type="SMART" id="SM01195">
    <property type="entry name" value="FA"/>
    <property type="match status" value="1"/>
</dbReference>
<dbReference type="SUPFAM" id="SSF50729">
    <property type="entry name" value="PH domain-like"/>
    <property type="match status" value="2"/>
</dbReference>
<accession>A0AA41SL31</accession>
<feature type="domain" description="Tyrosine-protein phosphatase" evidence="10">
    <location>
        <begin position="560"/>
        <end position="777"/>
    </location>
</feature>
<dbReference type="InterPro" id="IPR029071">
    <property type="entry name" value="Ubiquitin-like_domsf"/>
</dbReference>
<sequence length="1749" mass="195185">MTSRLRALGGRINNIRTSELPKEKTRSEVVCSIRFLDGLVQTFKVNKQDTGQSLLDMAYTHLGVTEKEYFGLQHGDDSADSPRWLESSKPIRKQLKAHFGDFNSSVHHPGYLADSQFIPDQSDDFLTKVESLHEQHSGLKQSEAESCYINIARTLDFYGVELHGGRDLHNLDLMIGIASAGIAVYRKYICTSFYPWVNILKISFKRKKFFIHQRQKQTESREHIVAFNMLNYRSCKNLWKSCVEHHTFFQAKKLLPQEKNVLPQYWTLGSRNPKKSVNNQYCKKVIGGMVWNPAMRRSLSVEHLETKSLPSRSPPITPNWRSPRLRHEIRKPRHSSADNLANEMTYITETEDVFYTYKGSLSPKDSDSEVSQNRSPHRESLSENNPAQSCRTLKSSSSVSPSSNAPGSCSPEGVDQQFLEDYHRVTKGGSTEDASQYYCDKNDNGDSYLVLIRITPDEDGKFGFNLKGGVDQKMPLVVSRINPESPADTCIPKLNEGDQIVLINGRDISEHTHDQVVMFIKASRESHSRELALVIRRKAVHSFAEIKSEDELNQLFPEAIFPVCPEGGDTLEGSMELLKKGLESGTVLIQFEMEIPAANLVNKYIATQGPLPHTCAQFWQVVWDQKLSLIVMLTTLTERGRTKCHQYWPDPPDVMDHGIFHIRCQSEDCTIAYVSREMLVTNTETGEEHTVTHLQYVAWPDHGVPDDSSDFLEFVTYVRSLRVDGEPVLVHCSAGIGRTGVLVTMETAMCLIERNLPVYPLDIVRKMRDQRAMMVQTSRVPSRRRAPAHRRRGRAHLRGWSGQGHPLLPRLPARRDRSERGSAGPRGGPAAAATSSALPAAPGGSVFPAGGGPLLTGGAAVHISAAGAAKATLYCRVFLLDGTEVSVDLPKHAKGQDLFDQIVYHLDLVETDYFGLQFLDSAQVAHWLDHSKPIKKQMKTELGECELPEHTPELVSEFRFIPNQTEAMEFDIFQRWKECRPKITKMDFKKSKLTLVVVEDDDQGREQEHTFVFRLDSARTCKHLWKCAVEHHAFFRLRTPGNSKSTRSDFIRLGSRFRFSGRTEYQATHGARLRRTSTFERKPSKRYPSRRHSTFKASNPVIAAQLCSKTNPEVHNYQPQYHPTVHPSQPRWHPHSPGVSYPLPSPVLSPSDRLPFGIEENGGTPFPPKASGRHHRQHQHQHHSNYGLSLTLENKEGPLRSPSSSSKSLTKLSPGPPALFSEAAAHLKKLELETVKAAGPWPALHININKAEEKKVSEKTLQTPLLPSPAAEHVKCNILKAQLENASRVNAQIGKEDSTFVNINKKSSLQDTNVSDEDDLPPDLAEAVGTTTAPATDSTTAATQASVPLVSPKLQKVSSPQKSEGKSQLSPGAKAEPASNPHCAHSRCSPPLSLPMKEETTGVCMYPPIKTRLIKTFPADTVSPFPDPFSTAPQFTADFRDSKLQCCPGQSSPLIPAVALRPLTETVSTVQTIYTTRKPVSLAASPADDGAGPGGRGPRGRARGDAGADEAVPRHDSSYGTFAGEFYDLRYLSDDGYAFPTAPPVDPFAKIKVEDCGKTKGCFRYGKPGCNAETCDYFLSYRMIGADVEFELSADTDGWVAVGFSSDKKMGGDDVMACVHDDNGRVRIQHFYNVGQWAKEIQRNPARDEEGVFENNRVTCRFKRPVNVPRDETIVDLHLSWYYLFAWGPAIQGSITRHDIDSPPASERVVSIYKYEDIFMPSAAYQTFSSPFCLLLIVALTFYLLMGTP</sequence>
<dbReference type="InterPro" id="IPR001478">
    <property type="entry name" value="PDZ"/>
</dbReference>
<feature type="domain" description="Tyrosine specific protein phosphatases" evidence="11">
    <location>
        <begin position="709"/>
        <end position="777"/>
    </location>
</feature>
<evidence type="ECO:0000259" key="13">
    <source>
        <dbReference type="PROSITE" id="PS50106"/>
    </source>
</evidence>
<dbReference type="FunFam" id="3.10.20.90:FF:000104">
    <property type="entry name" value="Tyrosine-protein phosphatase non-receptor type"/>
    <property type="match status" value="1"/>
</dbReference>
<dbReference type="SMART" id="SM01196">
    <property type="entry name" value="FERM_C"/>
    <property type="match status" value="2"/>
</dbReference>
<dbReference type="InterPro" id="IPR005018">
    <property type="entry name" value="DOMON_domain"/>
</dbReference>
<evidence type="ECO:0000256" key="8">
    <source>
        <dbReference type="SAM" id="MobiDB-lite"/>
    </source>
</evidence>
<dbReference type="SUPFAM" id="SSF54236">
    <property type="entry name" value="Ubiquitin-like"/>
    <property type="match status" value="2"/>
</dbReference>
<name>A0AA41SL31_SCICA</name>
<dbReference type="InterPro" id="IPR000387">
    <property type="entry name" value="Tyr_Pase_dom"/>
</dbReference>
<dbReference type="SMART" id="SM00404">
    <property type="entry name" value="PTPc_motif"/>
    <property type="match status" value="1"/>
</dbReference>
<evidence type="ECO:0000256" key="1">
    <source>
        <dbReference type="ARBA" id="ARBA00004245"/>
    </source>
</evidence>
<comment type="similarity">
    <text evidence="2">Belongs to the protein-tyrosine phosphatase family. Non-receptor class subfamily.</text>
</comment>
<feature type="compositionally biased region" description="Low complexity" evidence="8">
    <location>
        <begin position="1136"/>
        <end position="1151"/>
    </location>
</feature>
<keyword evidence="4" id="KW-0963">Cytoplasm</keyword>
<dbReference type="PRINTS" id="PR00700">
    <property type="entry name" value="PRTYPHPHTASE"/>
</dbReference>
<dbReference type="Pfam" id="PF00595">
    <property type="entry name" value="PDZ"/>
    <property type="match status" value="1"/>
</dbReference>
<dbReference type="Gene3D" id="3.90.190.10">
    <property type="entry name" value="Protein tyrosine phosphatase superfamily"/>
    <property type="match status" value="1"/>
</dbReference>
<dbReference type="InterPro" id="IPR014352">
    <property type="entry name" value="FERM/acyl-CoA-bd_prot_sf"/>
</dbReference>
<dbReference type="PANTHER" id="PTHR45706">
    <property type="entry name" value="TYROSINE-PROTEIN PHOSPHATASE"/>
    <property type="match status" value="1"/>
</dbReference>
<dbReference type="EMBL" id="JAATJV010139665">
    <property type="protein sequence ID" value="MBZ3869623.1"/>
    <property type="molecule type" value="Genomic_DNA"/>
</dbReference>
<feature type="compositionally biased region" description="Polar residues" evidence="8">
    <location>
        <begin position="382"/>
        <end position="394"/>
    </location>
</feature>
<dbReference type="Gene3D" id="2.30.29.30">
    <property type="entry name" value="Pleckstrin-homology domain (PH domain)/Phosphotyrosine-binding domain (PTB)"/>
    <property type="match status" value="2"/>
</dbReference>
<feature type="region of interest" description="Disordered" evidence="8">
    <location>
        <begin position="358"/>
        <end position="414"/>
    </location>
</feature>
<dbReference type="InterPro" id="IPR018980">
    <property type="entry name" value="FERM_PH-like_C"/>
</dbReference>